<feature type="transmembrane region" description="Helical" evidence="6">
    <location>
        <begin position="68"/>
        <end position="90"/>
    </location>
</feature>
<organism evidence="7 8">
    <name type="scientific">Paraburkholderia dipogonis</name>
    <dbReference type="NCBI Taxonomy" id="1211383"/>
    <lineage>
        <taxon>Bacteria</taxon>
        <taxon>Pseudomonadati</taxon>
        <taxon>Pseudomonadota</taxon>
        <taxon>Betaproteobacteria</taxon>
        <taxon>Burkholderiales</taxon>
        <taxon>Burkholderiaceae</taxon>
        <taxon>Paraburkholderia</taxon>
    </lineage>
</organism>
<protein>
    <submittedName>
        <fullName evidence="7">APC family permease</fullName>
    </submittedName>
</protein>
<gene>
    <name evidence="7" type="ORF">E2553_38895</name>
</gene>
<evidence type="ECO:0000256" key="3">
    <source>
        <dbReference type="ARBA" id="ARBA00022692"/>
    </source>
</evidence>
<dbReference type="EMBL" id="SNVI01000005">
    <property type="protein sequence ID" value="TFE37441.1"/>
    <property type="molecule type" value="Genomic_DNA"/>
</dbReference>
<dbReference type="GO" id="GO:0022857">
    <property type="term" value="F:transmembrane transporter activity"/>
    <property type="evidence" value="ECO:0007669"/>
    <property type="project" value="InterPro"/>
</dbReference>
<proteinExistence type="predicted"/>
<evidence type="ECO:0000256" key="2">
    <source>
        <dbReference type="ARBA" id="ARBA00022475"/>
    </source>
</evidence>
<feature type="transmembrane region" description="Helical" evidence="6">
    <location>
        <begin position="251"/>
        <end position="275"/>
    </location>
</feature>
<feature type="transmembrane region" description="Helical" evidence="6">
    <location>
        <begin position="385"/>
        <end position="407"/>
    </location>
</feature>
<keyword evidence="3 6" id="KW-0812">Transmembrane</keyword>
<comment type="caution">
    <text evidence="7">The sequence shown here is derived from an EMBL/GenBank/DDBJ whole genome shotgun (WGS) entry which is preliminary data.</text>
</comment>
<feature type="transmembrane region" description="Helical" evidence="6">
    <location>
        <begin position="146"/>
        <end position="166"/>
    </location>
</feature>
<evidence type="ECO:0000256" key="1">
    <source>
        <dbReference type="ARBA" id="ARBA00004651"/>
    </source>
</evidence>
<feature type="transmembrane region" description="Helical" evidence="6">
    <location>
        <begin position="219"/>
        <end position="239"/>
    </location>
</feature>
<accession>A0A4Y8MJ29</accession>
<feature type="transmembrane region" description="Helical" evidence="6">
    <location>
        <begin position="110"/>
        <end position="134"/>
    </location>
</feature>
<name>A0A4Y8MJ29_9BURK</name>
<dbReference type="Pfam" id="PF13520">
    <property type="entry name" value="AA_permease_2"/>
    <property type="match status" value="1"/>
</dbReference>
<keyword evidence="4 6" id="KW-1133">Transmembrane helix</keyword>
<dbReference type="InterPro" id="IPR050367">
    <property type="entry name" value="APC_superfamily"/>
</dbReference>
<reference evidence="7 8" key="1">
    <citation type="submission" date="2019-03" db="EMBL/GenBank/DDBJ databases">
        <title>Complete Genome Sequence of Paraburkholderia dipogonis ICMP 19430T, a Nitrogen-fixing Symbiont of the South African Invasive Legume Dipogon lignosus in New Zealand.</title>
        <authorList>
            <person name="De Meyer S.E."/>
        </authorList>
    </citation>
    <scope>NUCLEOTIDE SEQUENCE [LARGE SCALE GENOMIC DNA]</scope>
    <source>
        <strain evidence="7 8">ICMP 19430</strain>
    </source>
</reference>
<dbReference type="PANTHER" id="PTHR42770:SF16">
    <property type="entry name" value="AMINO ACID PERMEASE"/>
    <property type="match status" value="1"/>
</dbReference>
<sequence length="492" mass="52644">MAVKEISMKMNDVVLGHGAPNEAPKKLSGNMGPVGLALTVLAFSAPLTVLSGYIPISVMFGGIGTPLAFAIATVMLLLFSVGYVTLNNVVKRPGDFYAFISYGIGKSTGLGSGILAALSYFLLLAGVTSFFGVACSDLQREITGSAFPWYMYTLLDWAAVGVLGYLHVELSAKVLTTAMVVEVAICLLFSFGVTLKGGVHQVDAMTPFVPHELTRNNAAFATLFAVSFFLGFEATALFRDEVRMPDRTIPVATYGSVIFIGILYTFGSYAMVLAYGTSAQEVATKAPATMFIDAFSKFVNGRVHLVVSVLVLSSAFASALSTQNVLSRYLHNLGTDGALPRYLSKVHGKHASPYLASVTVSLLVLCVLVPFIVMGAKPDLLYGQLTGLAAAGVMLLMTIVNVSALLWFFRAGRELGVSFLKACVAPSISSVFFIGLLYLVARHFELLAGGEPGQYVWMLYCLLAVQAGGMLLAQYFRYAKPAVFQRLGRSHH</sequence>
<feature type="transmembrane region" description="Helical" evidence="6">
    <location>
        <begin position="303"/>
        <end position="320"/>
    </location>
</feature>
<feature type="transmembrane region" description="Helical" evidence="6">
    <location>
        <begin position="178"/>
        <end position="199"/>
    </location>
</feature>
<dbReference type="InterPro" id="IPR002293">
    <property type="entry name" value="AA/rel_permease1"/>
</dbReference>
<evidence type="ECO:0000313" key="7">
    <source>
        <dbReference type="EMBL" id="TFE37441.1"/>
    </source>
</evidence>
<dbReference type="Gene3D" id="1.20.1740.10">
    <property type="entry name" value="Amino acid/polyamine transporter I"/>
    <property type="match status" value="1"/>
</dbReference>
<feature type="transmembrane region" description="Helical" evidence="6">
    <location>
        <begin position="455"/>
        <end position="476"/>
    </location>
</feature>
<evidence type="ECO:0000256" key="4">
    <source>
        <dbReference type="ARBA" id="ARBA00022989"/>
    </source>
</evidence>
<dbReference type="AlphaFoldDB" id="A0A4Y8MJ29"/>
<feature type="transmembrane region" description="Helical" evidence="6">
    <location>
        <begin position="354"/>
        <end position="373"/>
    </location>
</feature>
<evidence type="ECO:0000256" key="5">
    <source>
        <dbReference type="ARBA" id="ARBA00023136"/>
    </source>
</evidence>
<evidence type="ECO:0000313" key="8">
    <source>
        <dbReference type="Proteomes" id="UP000297385"/>
    </source>
</evidence>
<evidence type="ECO:0000256" key="6">
    <source>
        <dbReference type="SAM" id="Phobius"/>
    </source>
</evidence>
<dbReference type="GO" id="GO:0005886">
    <property type="term" value="C:plasma membrane"/>
    <property type="evidence" value="ECO:0007669"/>
    <property type="project" value="UniProtKB-SubCell"/>
</dbReference>
<comment type="subcellular location">
    <subcellularLocation>
        <location evidence="1">Cell membrane</location>
        <topology evidence="1">Multi-pass membrane protein</topology>
    </subcellularLocation>
</comment>
<dbReference type="Proteomes" id="UP000297385">
    <property type="component" value="Unassembled WGS sequence"/>
</dbReference>
<feature type="transmembrane region" description="Helical" evidence="6">
    <location>
        <begin position="34"/>
        <end position="56"/>
    </location>
</feature>
<dbReference type="PANTHER" id="PTHR42770">
    <property type="entry name" value="AMINO ACID TRANSPORTER-RELATED"/>
    <property type="match status" value="1"/>
</dbReference>
<keyword evidence="2" id="KW-1003">Cell membrane</keyword>
<dbReference type="PIRSF" id="PIRSF006060">
    <property type="entry name" value="AA_transporter"/>
    <property type="match status" value="1"/>
</dbReference>
<keyword evidence="5 6" id="KW-0472">Membrane</keyword>
<feature type="transmembrane region" description="Helical" evidence="6">
    <location>
        <begin position="419"/>
        <end position="440"/>
    </location>
</feature>